<dbReference type="PROSITE" id="PS50850">
    <property type="entry name" value="MFS"/>
    <property type="match status" value="1"/>
</dbReference>
<feature type="transmembrane region" description="Helical" evidence="1">
    <location>
        <begin position="90"/>
        <end position="113"/>
    </location>
</feature>
<organism evidence="3 4">
    <name type="scientific">Thermococcus eurythermalis</name>
    <dbReference type="NCBI Taxonomy" id="1505907"/>
    <lineage>
        <taxon>Archaea</taxon>
        <taxon>Methanobacteriati</taxon>
        <taxon>Methanobacteriota</taxon>
        <taxon>Thermococci</taxon>
        <taxon>Thermococcales</taxon>
        <taxon>Thermococcaceae</taxon>
        <taxon>Thermococcus</taxon>
    </lineage>
</organism>
<feature type="transmembrane region" description="Helical" evidence="1">
    <location>
        <begin position="38"/>
        <end position="58"/>
    </location>
</feature>
<feature type="transmembrane region" description="Helical" evidence="1">
    <location>
        <begin position="65"/>
        <end position="84"/>
    </location>
</feature>
<feature type="transmembrane region" description="Helical" evidence="1">
    <location>
        <begin position="231"/>
        <end position="253"/>
    </location>
</feature>
<dbReference type="Gene3D" id="1.20.1250.20">
    <property type="entry name" value="MFS general substrate transporter like domains"/>
    <property type="match status" value="1"/>
</dbReference>
<proteinExistence type="predicted"/>
<gene>
    <name evidence="3" type="ORF">TEU_07960</name>
</gene>
<feature type="transmembrane region" description="Helical" evidence="1">
    <location>
        <begin position="265"/>
        <end position="280"/>
    </location>
</feature>
<feature type="domain" description="Major facilitator superfamily (MFS) profile" evidence="2">
    <location>
        <begin position="1"/>
        <end position="377"/>
    </location>
</feature>
<feature type="transmembrane region" description="Helical" evidence="1">
    <location>
        <begin position="350"/>
        <end position="371"/>
    </location>
</feature>
<evidence type="ECO:0000259" key="2">
    <source>
        <dbReference type="PROSITE" id="PS50850"/>
    </source>
</evidence>
<dbReference type="RefSeq" id="WP_050003956.1">
    <property type="nucleotide sequence ID" value="NZ_CP008887.1"/>
</dbReference>
<feature type="transmembrane region" description="Helical" evidence="1">
    <location>
        <begin position="324"/>
        <end position="344"/>
    </location>
</feature>
<dbReference type="InterPro" id="IPR036259">
    <property type="entry name" value="MFS_trans_sf"/>
</dbReference>
<dbReference type="EMBL" id="CP008887">
    <property type="protein sequence ID" value="AIU70271.1"/>
    <property type="molecule type" value="Genomic_DNA"/>
</dbReference>
<dbReference type="AlphaFoldDB" id="A0A097QUX0"/>
<dbReference type="InterPro" id="IPR011701">
    <property type="entry name" value="MFS"/>
</dbReference>
<sequence>MNYVNRFYISSLLHIVFYSGFYLIYLQSLGLSKTQMGFLMSLSLILVALLEVPTGIVADKISKKVSVLLSKILTIPSVLALYLAHSFPGVLLATLFGALSVALMTGAETGWIYELLSKSGRAKDYPKVYGRLRSFEMIGGFVGTMMGGFLADFVGMRLTILLTIPFVVASFLVLATIPGDEAKSGLSYSLHLLESLKFIKKPPEVIWLFLYANIIGLPVTAFTAFMQLYFYRFLASLIAVSAISAFHTVINSVSWCLDVGKYRDVFYRHAGIILPLLLLLAGLNKWLGFVTLILGTFTFAQAFKEWQGKFQGAIPDEKRATLGSLYSLTAAITNGILNALLGWLFDCIGIMHGLIIIASFFLGIGFLFSIISRKHGY</sequence>
<dbReference type="GO" id="GO:0022857">
    <property type="term" value="F:transmembrane transporter activity"/>
    <property type="evidence" value="ECO:0007669"/>
    <property type="project" value="InterPro"/>
</dbReference>
<dbReference type="OrthoDB" id="85689at2157"/>
<dbReference type="InterPro" id="IPR053160">
    <property type="entry name" value="MFS_DHA3_Transporter"/>
</dbReference>
<accession>A0A097QUX0</accession>
<evidence type="ECO:0000256" key="1">
    <source>
        <dbReference type="SAM" id="Phobius"/>
    </source>
</evidence>
<dbReference type="STRING" id="1505907.TEU_07960"/>
<feature type="transmembrane region" description="Helical" evidence="1">
    <location>
        <begin position="205"/>
        <end position="225"/>
    </location>
</feature>
<protein>
    <submittedName>
        <fullName evidence="3">MFS transporter permease</fullName>
    </submittedName>
</protein>
<keyword evidence="1" id="KW-1133">Transmembrane helix</keyword>
<dbReference type="Proteomes" id="UP000029980">
    <property type="component" value="Chromosome"/>
</dbReference>
<dbReference type="PANTHER" id="PTHR23530:SF1">
    <property type="entry name" value="PERMEASE, MAJOR FACILITATOR SUPERFAMILY-RELATED"/>
    <property type="match status" value="1"/>
</dbReference>
<name>A0A097QUX0_9EURY</name>
<feature type="transmembrane region" description="Helical" evidence="1">
    <location>
        <begin position="134"/>
        <end position="151"/>
    </location>
</feature>
<feature type="transmembrane region" description="Helical" evidence="1">
    <location>
        <begin position="286"/>
        <end position="303"/>
    </location>
</feature>
<dbReference type="InterPro" id="IPR020846">
    <property type="entry name" value="MFS_dom"/>
</dbReference>
<dbReference type="GeneID" id="25153369"/>
<dbReference type="KEGG" id="teu:TEU_07960"/>
<feature type="transmembrane region" description="Helical" evidence="1">
    <location>
        <begin position="7"/>
        <end position="26"/>
    </location>
</feature>
<dbReference type="HOGENOM" id="CLU_046685_3_0_2"/>
<feature type="transmembrane region" description="Helical" evidence="1">
    <location>
        <begin position="157"/>
        <end position="177"/>
    </location>
</feature>
<dbReference type="Pfam" id="PF07690">
    <property type="entry name" value="MFS_1"/>
    <property type="match status" value="1"/>
</dbReference>
<keyword evidence="1" id="KW-0472">Membrane</keyword>
<dbReference type="PANTHER" id="PTHR23530">
    <property type="entry name" value="TRANSPORT PROTEIN-RELATED"/>
    <property type="match status" value="1"/>
</dbReference>
<keyword evidence="4" id="KW-1185">Reference proteome</keyword>
<keyword evidence="1" id="KW-0812">Transmembrane</keyword>
<reference evidence="3 4" key="1">
    <citation type="journal article" date="2015" name="Int. J. Syst. Evol. Microbiol.">
        <title>Thermococcus eurythermalis sp. nov., a conditional piezophilic hyperthermophilic archaeon with a wide temperature range isolated from an oil-immersed chimney in the Guaymas Basin.</title>
        <authorList>
            <person name="Zhao W."/>
            <person name="Zeng X."/>
            <person name="Xiao X."/>
        </authorList>
    </citation>
    <scope>NUCLEOTIDE SEQUENCE [LARGE SCALE GENOMIC DNA]</scope>
    <source>
        <strain evidence="3 4">A501</strain>
    </source>
</reference>
<dbReference type="SUPFAM" id="SSF103473">
    <property type="entry name" value="MFS general substrate transporter"/>
    <property type="match status" value="1"/>
</dbReference>
<evidence type="ECO:0000313" key="4">
    <source>
        <dbReference type="Proteomes" id="UP000029980"/>
    </source>
</evidence>
<evidence type="ECO:0000313" key="3">
    <source>
        <dbReference type="EMBL" id="AIU70271.1"/>
    </source>
</evidence>